<evidence type="ECO:0000313" key="2">
    <source>
        <dbReference type="EMBL" id="KDQ63885.1"/>
    </source>
</evidence>
<evidence type="ECO:0000313" key="3">
    <source>
        <dbReference type="Proteomes" id="UP000027265"/>
    </source>
</evidence>
<keyword evidence="3" id="KW-1185">Reference proteome</keyword>
<feature type="region of interest" description="Disordered" evidence="1">
    <location>
        <begin position="484"/>
        <end position="517"/>
    </location>
</feature>
<dbReference type="Proteomes" id="UP000027265">
    <property type="component" value="Unassembled WGS sequence"/>
</dbReference>
<organism evidence="2 3">
    <name type="scientific">Jaapia argillacea MUCL 33604</name>
    <dbReference type="NCBI Taxonomy" id="933084"/>
    <lineage>
        <taxon>Eukaryota</taxon>
        <taxon>Fungi</taxon>
        <taxon>Dikarya</taxon>
        <taxon>Basidiomycota</taxon>
        <taxon>Agaricomycotina</taxon>
        <taxon>Agaricomycetes</taxon>
        <taxon>Agaricomycetidae</taxon>
        <taxon>Jaapiales</taxon>
        <taxon>Jaapiaceae</taxon>
        <taxon>Jaapia</taxon>
    </lineage>
</organism>
<proteinExistence type="predicted"/>
<name>A0A067QCL3_9AGAM</name>
<sequence length="614" mass="68773">MSCPVEACEPLSGIVDPMICDMIFHFVPLLGLSRAELLIERPWYWDRIVVAYKILRLVNKQWAEYLKKFTFASIHFGRPLRRYQGIAFDRPIPGWQQHVLHLSLDYRGRDAELQNAQSMWVGQMLELRTLLLVGPQLRVEAALNNIPFEDLKKLHSVAIVVSGTQLKYGGLGLAKSLKRLQVTFRFCNSLSRREVDDGMLAGLSVGTLNWISISDDNLALDRGGRAIDTVVNSLLKGLRALDGAGQLTHLFLREIRVWEPFLLLLEAIPVLMSLTVHLDETPTHVLQAKIRPSSIPMLNYLEAPLPLVQKLLGDRPIRSLSIQPLLNSPNDLSQSDLVDVLPLGLTSLAYTAAIGDLEGVFGCAVARCRLLKHVELDLTHCIGNAEVQERWVKSLFKAVIKNCVALRSIRLFQLGDFNNIEVGILNREVCALMALRPSIDLVFIDPYMWRSVGRGVERLLLPPCMMDVAWCQGERGNADEQMFNATKPQSPQEQKGGGRGRSDDDDDEEEELKQSGVARRTSPILGLSFYLRALDLSLPGCYFTATLVRRRFGTDLLLSIIIWLEVVQSICYVLMEEFEFNPGHIAIITAPKAIASIGVSNSMCSLVDDPLDWT</sequence>
<evidence type="ECO:0000256" key="1">
    <source>
        <dbReference type="SAM" id="MobiDB-lite"/>
    </source>
</evidence>
<accession>A0A067QCL3</accession>
<dbReference type="InParanoid" id="A0A067QCL3"/>
<reference evidence="3" key="1">
    <citation type="journal article" date="2014" name="Proc. Natl. Acad. Sci. U.S.A.">
        <title>Extensive sampling of basidiomycete genomes demonstrates inadequacy of the white-rot/brown-rot paradigm for wood decay fungi.</title>
        <authorList>
            <person name="Riley R."/>
            <person name="Salamov A.A."/>
            <person name="Brown D.W."/>
            <person name="Nagy L.G."/>
            <person name="Floudas D."/>
            <person name="Held B.W."/>
            <person name="Levasseur A."/>
            <person name="Lombard V."/>
            <person name="Morin E."/>
            <person name="Otillar R."/>
            <person name="Lindquist E.A."/>
            <person name="Sun H."/>
            <person name="LaButti K.M."/>
            <person name="Schmutz J."/>
            <person name="Jabbour D."/>
            <person name="Luo H."/>
            <person name="Baker S.E."/>
            <person name="Pisabarro A.G."/>
            <person name="Walton J.D."/>
            <person name="Blanchette R.A."/>
            <person name="Henrissat B."/>
            <person name="Martin F."/>
            <person name="Cullen D."/>
            <person name="Hibbett D.S."/>
            <person name="Grigoriev I.V."/>
        </authorList>
    </citation>
    <scope>NUCLEOTIDE SEQUENCE [LARGE SCALE GENOMIC DNA]</scope>
    <source>
        <strain evidence="3">MUCL 33604</strain>
    </source>
</reference>
<dbReference type="HOGENOM" id="CLU_444851_0_0_1"/>
<protein>
    <submittedName>
        <fullName evidence="2">Uncharacterized protein</fullName>
    </submittedName>
</protein>
<dbReference type="AlphaFoldDB" id="A0A067QCL3"/>
<dbReference type="EMBL" id="KL197709">
    <property type="protein sequence ID" value="KDQ63885.1"/>
    <property type="molecule type" value="Genomic_DNA"/>
</dbReference>
<feature type="compositionally biased region" description="Polar residues" evidence="1">
    <location>
        <begin position="484"/>
        <end position="493"/>
    </location>
</feature>
<gene>
    <name evidence="2" type="ORF">JAAARDRAFT_43183</name>
</gene>